<gene>
    <name evidence="1" type="ORF">MRB53_026727</name>
</gene>
<comment type="caution">
    <text evidence="1">The sequence shown here is derived from an EMBL/GenBank/DDBJ whole genome shotgun (WGS) entry which is preliminary data.</text>
</comment>
<name>A0ACC2LIY4_PERAE</name>
<keyword evidence="2" id="KW-1185">Reference proteome</keyword>
<organism evidence="1 2">
    <name type="scientific">Persea americana</name>
    <name type="common">Avocado</name>
    <dbReference type="NCBI Taxonomy" id="3435"/>
    <lineage>
        <taxon>Eukaryota</taxon>
        <taxon>Viridiplantae</taxon>
        <taxon>Streptophyta</taxon>
        <taxon>Embryophyta</taxon>
        <taxon>Tracheophyta</taxon>
        <taxon>Spermatophyta</taxon>
        <taxon>Magnoliopsida</taxon>
        <taxon>Magnoliidae</taxon>
        <taxon>Laurales</taxon>
        <taxon>Lauraceae</taxon>
        <taxon>Persea</taxon>
    </lineage>
</organism>
<proteinExistence type="predicted"/>
<accession>A0ACC2LIY4</accession>
<evidence type="ECO:0000313" key="1">
    <source>
        <dbReference type="EMBL" id="KAJ8633391.1"/>
    </source>
</evidence>
<sequence>MKEVLNFDYTKVNPAAVVPIISYDGVSCGLGRRPEKIEIGKRAIPAYHQLQVTVSLILPESEYNRKIGVFQVRVEFLSSDGNVSSASSQPCMLWFKSLPIHFLETLLKSGPLLFGYSSESQILNLKMTGFREGTKPTACLRVILEQRAELKPGAVCVATTRASSDEFRMNQLTPNFFCWSAATLTSWLYEKLHVMTLKMTDTFVLAGMLKRLHQW</sequence>
<dbReference type="Proteomes" id="UP001234297">
    <property type="component" value="Chromosome 8"/>
</dbReference>
<reference evidence="1 2" key="1">
    <citation type="journal article" date="2022" name="Hortic Res">
        <title>A haplotype resolved chromosomal level avocado genome allows analysis of novel avocado genes.</title>
        <authorList>
            <person name="Nath O."/>
            <person name="Fletcher S.J."/>
            <person name="Hayward A."/>
            <person name="Shaw L.M."/>
            <person name="Masouleh A.K."/>
            <person name="Furtado A."/>
            <person name="Henry R.J."/>
            <person name="Mitter N."/>
        </authorList>
    </citation>
    <scope>NUCLEOTIDE SEQUENCE [LARGE SCALE GENOMIC DNA]</scope>
    <source>
        <strain evidence="2">cv. Hass</strain>
    </source>
</reference>
<evidence type="ECO:0000313" key="2">
    <source>
        <dbReference type="Proteomes" id="UP001234297"/>
    </source>
</evidence>
<dbReference type="EMBL" id="CM056816">
    <property type="protein sequence ID" value="KAJ8633391.1"/>
    <property type="molecule type" value="Genomic_DNA"/>
</dbReference>
<protein>
    <submittedName>
        <fullName evidence="1">Uncharacterized protein</fullName>
    </submittedName>
</protein>